<dbReference type="InterPro" id="IPR021109">
    <property type="entry name" value="Peptidase_aspartic_dom_sf"/>
</dbReference>
<protein>
    <recommendedName>
        <fullName evidence="4">Clan AA aspartic protease, AF_0612 family</fullName>
    </recommendedName>
</protein>
<organism evidence="3">
    <name type="scientific">Candidatus Kentrum eta</name>
    <dbReference type="NCBI Taxonomy" id="2126337"/>
    <lineage>
        <taxon>Bacteria</taxon>
        <taxon>Pseudomonadati</taxon>
        <taxon>Pseudomonadota</taxon>
        <taxon>Gammaproteobacteria</taxon>
        <taxon>Candidatus Kentrum</taxon>
    </lineage>
</organism>
<gene>
    <name evidence="1" type="ORF">BECKH772A_GA0070896_100866</name>
    <name evidence="2" type="ORF">BECKH772B_GA0070898_100874</name>
    <name evidence="3" type="ORF">BECKH772C_GA0070978_100834</name>
</gene>
<sequence>MANKMQKIRATLWVWNPSDASKPGVEVGALVDTSAVMPVLPKEVIERLEITIIDKVRVTPANGQWEERDVAGPVTIAIGDREMSGSCFVGAVKSEPLIGQIVVASLDLIIDWPRNALRPRSEFPTRPS</sequence>
<dbReference type="Gene3D" id="2.40.70.10">
    <property type="entry name" value="Acid Proteases"/>
    <property type="match status" value="1"/>
</dbReference>
<dbReference type="EMBL" id="CAADFI010000087">
    <property type="protein sequence ID" value="VFJ96104.1"/>
    <property type="molecule type" value="Genomic_DNA"/>
</dbReference>
<dbReference type="EMBL" id="CAADFG010000086">
    <property type="protein sequence ID" value="VFJ95370.1"/>
    <property type="molecule type" value="Genomic_DNA"/>
</dbReference>
<evidence type="ECO:0000313" key="3">
    <source>
        <dbReference type="EMBL" id="VFK02161.1"/>
    </source>
</evidence>
<accession>A0A450VBM2</accession>
<dbReference type="EMBL" id="CAADFJ010000083">
    <property type="protein sequence ID" value="VFK02161.1"/>
    <property type="molecule type" value="Genomic_DNA"/>
</dbReference>
<dbReference type="AlphaFoldDB" id="A0A450VBM2"/>
<evidence type="ECO:0000313" key="2">
    <source>
        <dbReference type="EMBL" id="VFJ96104.1"/>
    </source>
</evidence>
<evidence type="ECO:0000313" key="1">
    <source>
        <dbReference type="EMBL" id="VFJ95370.1"/>
    </source>
</evidence>
<name>A0A450VBM2_9GAMM</name>
<proteinExistence type="predicted"/>
<reference evidence="3" key="1">
    <citation type="submission" date="2019-02" db="EMBL/GenBank/DDBJ databases">
        <authorList>
            <person name="Gruber-Vodicka R. H."/>
            <person name="Seah K. B. B."/>
        </authorList>
    </citation>
    <scope>NUCLEOTIDE SEQUENCE</scope>
    <source>
        <strain evidence="3">BECK_SA2B12</strain>
        <strain evidence="1">BECK_SA2B15</strain>
        <strain evidence="2">BECK_SA2B20</strain>
    </source>
</reference>
<evidence type="ECO:0008006" key="4">
    <source>
        <dbReference type="Google" id="ProtNLM"/>
    </source>
</evidence>